<comment type="caution">
    <text evidence="1">The sequence shown here is derived from an EMBL/GenBank/DDBJ whole genome shotgun (WGS) entry which is preliminary data.</text>
</comment>
<name>A0ACB7WT24_DIOAL</name>
<organism evidence="1 2">
    <name type="scientific">Dioscorea alata</name>
    <name type="common">Purple yam</name>
    <dbReference type="NCBI Taxonomy" id="55571"/>
    <lineage>
        <taxon>Eukaryota</taxon>
        <taxon>Viridiplantae</taxon>
        <taxon>Streptophyta</taxon>
        <taxon>Embryophyta</taxon>
        <taxon>Tracheophyta</taxon>
        <taxon>Spermatophyta</taxon>
        <taxon>Magnoliopsida</taxon>
        <taxon>Liliopsida</taxon>
        <taxon>Dioscoreales</taxon>
        <taxon>Dioscoreaceae</taxon>
        <taxon>Dioscorea</taxon>
    </lineage>
</organism>
<protein>
    <submittedName>
        <fullName evidence="1">WRC domain-containing protein</fullName>
    </submittedName>
</protein>
<reference evidence="2" key="1">
    <citation type="journal article" date="2022" name="Nat. Commun.">
        <title>Chromosome evolution and the genetic basis of agronomically important traits in greater yam.</title>
        <authorList>
            <person name="Bredeson J.V."/>
            <person name="Lyons J.B."/>
            <person name="Oniyinde I.O."/>
            <person name="Okereke N.R."/>
            <person name="Kolade O."/>
            <person name="Nnabue I."/>
            <person name="Nwadili C.O."/>
            <person name="Hribova E."/>
            <person name="Parker M."/>
            <person name="Nwogha J."/>
            <person name="Shu S."/>
            <person name="Carlson J."/>
            <person name="Kariba R."/>
            <person name="Muthemba S."/>
            <person name="Knop K."/>
            <person name="Barton G.J."/>
            <person name="Sherwood A.V."/>
            <person name="Lopez-Montes A."/>
            <person name="Asiedu R."/>
            <person name="Jamnadass R."/>
            <person name="Muchugi A."/>
            <person name="Goodstein D."/>
            <person name="Egesi C.N."/>
            <person name="Featherston J."/>
            <person name="Asfaw A."/>
            <person name="Simpson G.G."/>
            <person name="Dolezel J."/>
            <person name="Hendre P.S."/>
            <person name="Van Deynze A."/>
            <person name="Kumar P.L."/>
            <person name="Obidiegwu J.E."/>
            <person name="Bhattacharjee R."/>
            <person name="Rokhsar D.S."/>
        </authorList>
    </citation>
    <scope>NUCLEOTIDE SEQUENCE [LARGE SCALE GENOMIC DNA]</scope>
    <source>
        <strain evidence="2">cv. TDa95/00328</strain>
    </source>
</reference>
<keyword evidence="2" id="KW-1185">Reference proteome</keyword>
<dbReference type="EMBL" id="CM037011">
    <property type="protein sequence ID" value="KAH7691657.1"/>
    <property type="molecule type" value="Genomic_DNA"/>
</dbReference>
<gene>
    <name evidence="1" type="ORF">IHE45_01G012900</name>
</gene>
<sequence>MRIRRNASRLVGSAFCQPWLSCPAPLPGDPPPPPSLLCHLNRSPWDVSPLPSEEPPSPDPPFLKFNGSISGRTHSLVQPSASASASTAAAVAATAGGANVVQSAQKSRDKINGKKQRRRNVKAMANANDGVVVVEPMKQCGRKRCSKSDGKRWHCKKPAQMPHSLCRYHLAQLRAYNAAYRVPGKARRRTESNTGSDFYYYSGFGPWRAKRRSGGGELVKKESVCEVNEGNDNDDHVDDDGDDDGGGGGVVYDDDDDDDDDEEEEEEEEVEIGVSSGKRGRKRIKARSLKSLL</sequence>
<accession>A0ACB7WT24</accession>
<dbReference type="Proteomes" id="UP000827976">
    <property type="component" value="Chromosome 1"/>
</dbReference>
<evidence type="ECO:0000313" key="1">
    <source>
        <dbReference type="EMBL" id="KAH7691657.1"/>
    </source>
</evidence>
<evidence type="ECO:0000313" key="2">
    <source>
        <dbReference type="Proteomes" id="UP000827976"/>
    </source>
</evidence>
<proteinExistence type="predicted"/>